<dbReference type="EMBL" id="JAGFBR010000006">
    <property type="protein sequence ID" value="KAH0465842.1"/>
    <property type="molecule type" value="Genomic_DNA"/>
</dbReference>
<name>A0AAV7HD79_DENCH</name>
<dbReference type="GO" id="GO:0004674">
    <property type="term" value="F:protein serine/threonine kinase activity"/>
    <property type="evidence" value="ECO:0007669"/>
    <property type="project" value="UniProtKB-EC"/>
</dbReference>
<evidence type="ECO:0000313" key="5">
    <source>
        <dbReference type="Proteomes" id="UP000775213"/>
    </source>
</evidence>
<evidence type="ECO:0000313" key="4">
    <source>
        <dbReference type="EMBL" id="KAH0465842.1"/>
    </source>
</evidence>
<dbReference type="InterPro" id="IPR032675">
    <property type="entry name" value="LRR_dom_sf"/>
</dbReference>
<keyword evidence="3" id="KW-0675">Receptor</keyword>
<organism evidence="4 5">
    <name type="scientific">Dendrobium chrysotoxum</name>
    <name type="common">Orchid</name>
    <dbReference type="NCBI Taxonomy" id="161865"/>
    <lineage>
        <taxon>Eukaryota</taxon>
        <taxon>Viridiplantae</taxon>
        <taxon>Streptophyta</taxon>
        <taxon>Embryophyta</taxon>
        <taxon>Tracheophyta</taxon>
        <taxon>Spermatophyta</taxon>
        <taxon>Magnoliopsida</taxon>
        <taxon>Liliopsida</taxon>
        <taxon>Asparagales</taxon>
        <taxon>Orchidaceae</taxon>
        <taxon>Epidendroideae</taxon>
        <taxon>Malaxideae</taxon>
        <taxon>Dendrobiinae</taxon>
        <taxon>Dendrobium</taxon>
    </lineage>
</organism>
<dbReference type="PANTHER" id="PTHR48053">
    <property type="entry name" value="LEUCINE RICH REPEAT FAMILY PROTEIN, EXPRESSED"/>
    <property type="match status" value="1"/>
</dbReference>
<evidence type="ECO:0000256" key="1">
    <source>
        <dbReference type="ARBA" id="ARBA00004167"/>
    </source>
</evidence>
<dbReference type="Pfam" id="PF13855">
    <property type="entry name" value="LRR_8"/>
    <property type="match status" value="1"/>
</dbReference>
<accession>A0AAV7HD79</accession>
<evidence type="ECO:0000256" key="3">
    <source>
        <dbReference type="ARBA" id="ARBA00023170"/>
    </source>
</evidence>
<dbReference type="InterPro" id="IPR051716">
    <property type="entry name" value="Plant_RL_S/T_kinase"/>
</dbReference>
<proteinExistence type="predicted"/>
<dbReference type="AlphaFoldDB" id="A0AAV7HD79"/>
<dbReference type="PANTHER" id="PTHR48053:SF71">
    <property type="entry name" value="LEUCINE RICH REPEAT FAMILY PROTEIN, EXPRESSED"/>
    <property type="match status" value="1"/>
</dbReference>
<keyword evidence="5" id="KW-1185">Reference proteome</keyword>
<dbReference type="GO" id="GO:0016020">
    <property type="term" value="C:membrane"/>
    <property type="evidence" value="ECO:0007669"/>
    <property type="project" value="UniProtKB-SubCell"/>
</dbReference>
<keyword evidence="2" id="KW-0732">Signal</keyword>
<dbReference type="InterPro" id="IPR001611">
    <property type="entry name" value="Leu-rich_rpt"/>
</dbReference>
<sequence length="138" mass="14526">MLFGDIPVALIGLGSLSYLDLSSNFLTVTVPSAIGALLQLKTLILANNSLTGSIPRELGNLFSLIMHAAPSAPEGGNEPLPSVGVNLPTVGEVFTFVQLAHATLNFGEVNLIKHGKSGDIYQEVLENGSCSREENRHG</sequence>
<evidence type="ECO:0000256" key="2">
    <source>
        <dbReference type="ARBA" id="ARBA00022729"/>
    </source>
</evidence>
<protein>
    <submittedName>
        <fullName evidence="4">Uncharacterized protein</fullName>
    </submittedName>
</protein>
<reference evidence="4 5" key="1">
    <citation type="journal article" date="2021" name="Hortic Res">
        <title>Chromosome-scale assembly of the Dendrobium chrysotoxum genome enhances the understanding of orchid evolution.</title>
        <authorList>
            <person name="Zhang Y."/>
            <person name="Zhang G.Q."/>
            <person name="Zhang D."/>
            <person name="Liu X.D."/>
            <person name="Xu X.Y."/>
            <person name="Sun W.H."/>
            <person name="Yu X."/>
            <person name="Zhu X."/>
            <person name="Wang Z.W."/>
            <person name="Zhao X."/>
            <person name="Zhong W.Y."/>
            <person name="Chen H."/>
            <person name="Yin W.L."/>
            <person name="Huang T."/>
            <person name="Niu S.C."/>
            <person name="Liu Z.J."/>
        </authorList>
    </citation>
    <scope>NUCLEOTIDE SEQUENCE [LARGE SCALE GENOMIC DNA]</scope>
    <source>
        <strain evidence="4">Lindl</strain>
    </source>
</reference>
<dbReference type="SUPFAM" id="SSF52058">
    <property type="entry name" value="L domain-like"/>
    <property type="match status" value="1"/>
</dbReference>
<gene>
    <name evidence="4" type="ORF">IEQ34_005945</name>
</gene>
<dbReference type="Proteomes" id="UP000775213">
    <property type="component" value="Unassembled WGS sequence"/>
</dbReference>
<comment type="subcellular location">
    <subcellularLocation>
        <location evidence="1">Membrane</location>
        <topology evidence="1">Single-pass membrane protein</topology>
    </subcellularLocation>
</comment>
<dbReference type="Gene3D" id="3.80.10.10">
    <property type="entry name" value="Ribonuclease Inhibitor"/>
    <property type="match status" value="1"/>
</dbReference>
<comment type="caution">
    <text evidence="4">The sequence shown here is derived from an EMBL/GenBank/DDBJ whole genome shotgun (WGS) entry which is preliminary data.</text>
</comment>